<reference evidence="2 3" key="1">
    <citation type="journal article" date="2015" name="Genome Announc.">
        <title>Expanding the biotechnology potential of lactobacilli through comparative genomics of 213 strains and associated genera.</title>
        <authorList>
            <person name="Sun Z."/>
            <person name="Harris H.M."/>
            <person name="McCann A."/>
            <person name="Guo C."/>
            <person name="Argimon S."/>
            <person name="Zhang W."/>
            <person name="Yang X."/>
            <person name="Jeffery I.B."/>
            <person name="Cooney J.C."/>
            <person name="Kagawa T.F."/>
            <person name="Liu W."/>
            <person name="Song Y."/>
            <person name="Salvetti E."/>
            <person name="Wrobel A."/>
            <person name="Rasinkangas P."/>
            <person name="Parkhill J."/>
            <person name="Rea M.C."/>
            <person name="O'Sullivan O."/>
            <person name="Ritari J."/>
            <person name="Douillard F.P."/>
            <person name="Paul Ross R."/>
            <person name="Yang R."/>
            <person name="Briner A.E."/>
            <person name="Felis G.E."/>
            <person name="de Vos W.M."/>
            <person name="Barrangou R."/>
            <person name="Klaenhammer T.R."/>
            <person name="Caufield P.W."/>
            <person name="Cui Y."/>
            <person name="Zhang H."/>
            <person name="O'Toole P.W."/>
        </authorList>
    </citation>
    <scope>NUCLEOTIDE SEQUENCE [LARGE SCALE GENOMIC DNA]</scope>
    <source>
        <strain evidence="2 3">DSM 16230</strain>
    </source>
</reference>
<dbReference type="STRING" id="1423801.FD50_GL001223"/>
<accession>A0A0R1VET0</accession>
<evidence type="ECO:0000256" key="1">
    <source>
        <dbReference type="SAM" id="MobiDB-lite"/>
    </source>
</evidence>
<evidence type="ECO:0000313" key="2">
    <source>
        <dbReference type="EMBL" id="KRM00348.1"/>
    </source>
</evidence>
<protein>
    <recommendedName>
        <fullName evidence="4">DUF2188 domain-containing protein</fullName>
    </recommendedName>
</protein>
<organism evidence="2 3">
    <name type="scientific">Liquorilactobacillus satsumensis DSM 16230 = JCM 12392</name>
    <dbReference type="NCBI Taxonomy" id="1423801"/>
    <lineage>
        <taxon>Bacteria</taxon>
        <taxon>Bacillati</taxon>
        <taxon>Bacillota</taxon>
        <taxon>Bacilli</taxon>
        <taxon>Lactobacillales</taxon>
        <taxon>Lactobacillaceae</taxon>
        <taxon>Liquorilactobacillus</taxon>
    </lineage>
</organism>
<evidence type="ECO:0008006" key="4">
    <source>
        <dbReference type="Google" id="ProtNLM"/>
    </source>
</evidence>
<gene>
    <name evidence="2" type="ORF">FD50_GL001223</name>
</gene>
<name>A0A0R1VET0_9LACO</name>
<dbReference type="EMBL" id="AZFQ01000010">
    <property type="protein sequence ID" value="KRM00348.1"/>
    <property type="molecule type" value="Genomic_DNA"/>
</dbReference>
<dbReference type="PATRIC" id="fig|1423801.4.peg.1247"/>
<dbReference type="RefSeq" id="WP_054758118.1">
    <property type="nucleotide sequence ID" value="NZ_AZFQ01000010.1"/>
</dbReference>
<sequence length="74" mass="8483">MPWSEGNYPQSMKNLKKAIRSKAIEIANALKDKGYSDQRAISIATEKAEQWYKDHHVTSDSPSPFKKGKKHSHR</sequence>
<proteinExistence type="predicted"/>
<comment type="caution">
    <text evidence="2">The sequence shown here is derived from an EMBL/GenBank/DDBJ whole genome shotgun (WGS) entry which is preliminary data.</text>
</comment>
<dbReference type="OrthoDB" id="8858565at2"/>
<dbReference type="GeneID" id="98307053"/>
<dbReference type="Proteomes" id="UP000051166">
    <property type="component" value="Unassembled WGS sequence"/>
</dbReference>
<dbReference type="AlphaFoldDB" id="A0A0R1VET0"/>
<keyword evidence="3" id="KW-1185">Reference proteome</keyword>
<feature type="region of interest" description="Disordered" evidence="1">
    <location>
        <begin position="53"/>
        <end position="74"/>
    </location>
</feature>
<evidence type="ECO:0000313" key="3">
    <source>
        <dbReference type="Proteomes" id="UP000051166"/>
    </source>
</evidence>